<evidence type="ECO:0000313" key="2">
    <source>
        <dbReference type="EMBL" id="MBD1400454.1"/>
    </source>
</evidence>
<dbReference type="AlphaFoldDB" id="A0A8J6UP68"/>
<dbReference type="RefSeq" id="WP_191154964.1">
    <property type="nucleotide sequence ID" value="NZ_JACWUN010000006.1"/>
</dbReference>
<reference evidence="2" key="1">
    <citation type="submission" date="2020-09" db="EMBL/GenBank/DDBJ databases">
        <title>Pelobacter alkaliphilus sp. nov., a novel anaerobic arsenate-reducing bacterium from terrestrial mud volcano.</title>
        <authorList>
            <person name="Khomyakova M.A."/>
            <person name="Merkel A.Y."/>
            <person name="Slobodkin A.I."/>
        </authorList>
    </citation>
    <scope>NUCLEOTIDE SEQUENCE</scope>
    <source>
        <strain evidence="2">M08fum</strain>
    </source>
</reference>
<keyword evidence="3" id="KW-1185">Reference proteome</keyword>
<dbReference type="Pfam" id="PF10135">
    <property type="entry name" value="Rod-binding"/>
    <property type="match status" value="1"/>
</dbReference>
<evidence type="ECO:0000313" key="3">
    <source>
        <dbReference type="Proteomes" id="UP000632828"/>
    </source>
</evidence>
<protein>
    <submittedName>
        <fullName evidence="2">Rod-binding protein</fullName>
    </submittedName>
</protein>
<dbReference type="EMBL" id="JACWUN010000006">
    <property type="protein sequence ID" value="MBD1400454.1"/>
    <property type="molecule type" value="Genomic_DNA"/>
</dbReference>
<dbReference type="Proteomes" id="UP000632828">
    <property type="component" value="Unassembled WGS sequence"/>
</dbReference>
<evidence type="ECO:0000259" key="1">
    <source>
        <dbReference type="Pfam" id="PF10135"/>
    </source>
</evidence>
<feature type="domain" description="Flagellar protein FlgJ N-terminal" evidence="1">
    <location>
        <begin position="51"/>
        <end position="99"/>
    </location>
</feature>
<dbReference type="PRINTS" id="PR01002">
    <property type="entry name" value="FLGFLGJ"/>
</dbReference>
<organism evidence="2 3">
    <name type="scientific">Pelovirga terrestris</name>
    <dbReference type="NCBI Taxonomy" id="2771352"/>
    <lineage>
        <taxon>Bacteria</taxon>
        <taxon>Pseudomonadati</taxon>
        <taxon>Thermodesulfobacteriota</taxon>
        <taxon>Desulfuromonadia</taxon>
        <taxon>Geobacterales</taxon>
        <taxon>Geobacteraceae</taxon>
        <taxon>Pelovirga</taxon>
    </lineage>
</organism>
<comment type="caution">
    <text evidence="2">The sequence shown here is derived from an EMBL/GenBank/DDBJ whole genome shotgun (WGS) entry which is preliminary data.</text>
</comment>
<accession>A0A8J6UP68</accession>
<sequence>MDINHGFDTAHIVGQVTRAPRTAKGGGQQDPARLKELAQEFEAIFIQQMYKEMRNTIPDDGLIPRTNAEDTFIQMQDLEVAKATARQGGIGLAEMMLKQLQQID</sequence>
<gene>
    <name evidence="2" type="ORF">ICT70_07200</name>
</gene>
<dbReference type="InterPro" id="IPR019301">
    <property type="entry name" value="Flagellar_prot_FlgJ_N"/>
</dbReference>
<proteinExistence type="predicted"/>
<name>A0A8J6UP68_9BACT</name>